<organism evidence="2">
    <name type="scientific">Nothobranchius pienaari</name>
    <dbReference type="NCBI Taxonomy" id="704102"/>
    <lineage>
        <taxon>Eukaryota</taxon>
        <taxon>Metazoa</taxon>
        <taxon>Chordata</taxon>
        <taxon>Craniata</taxon>
        <taxon>Vertebrata</taxon>
        <taxon>Euteleostomi</taxon>
        <taxon>Actinopterygii</taxon>
        <taxon>Neopterygii</taxon>
        <taxon>Teleostei</taxon>
        <taxon>Neoteleostei</taxon>
        <taxon>Acanthomorphata</taxon>
        <taxon>Ovalentaria</taxon>
        <taxon>Atherinomorphae</taxon>
        <taxon>Cyprinodontiformes</taxon>
        <taxon>Nothobranchiidae</taxon>
        <taxon>Nothobranchius</taxon>
    </lineage>
</organism>
<feature type="transmembrane region" description="Helical" evidence="1">
    <location>
        <begin position="33"/>
        <end position="52"/>
    </location>
</feature>
<dbReference type="EMBL" id="HAEF01004101">
    <property type="protein sequence ID" value="SBR41483.1"/>
    <property type="molecule type" value="Transcribed_RNA"/>
</dbReference>
<keyword evidence="1" id="KW-1133">Transmembrane helix</keyword>
<evidence type="ECO:0000256" key="1">
    <source>
        <dbReference type="SAM" id="Phobius"/>
    </source>
</evidence>
<accession>A0A1A8LAG1</accession>
<keyword evidence="1" id="KW-0472">Membrane</keyword>
<dbReference type="AlphaFoldDB" id="A0A1A8LAG1"/>
<sequence>DDPRCVSDIYIYSQLMLHKLLKQSDREPTHQHICLFFIHVCAFLCVLNRFSFYES</sequence>
<protein>
    <submittedName>
        <fullName evidence="2">Uncharacterized protein</fullName>
    </submittedName>
</protein>
<feature type="non-terminal residue" evidence="2">
    <location>
        <position position="55"/>
    </location>
</feature>
<keyword evidence="1" id="KW-0812">Transmembrane</keyword>
<name>A0A1A8LAG1_9TELE</name>
<proteinExistence type="predicted"/>
<evidence type="ECO:0000313" key="2">
    <source>
        <dbReference type="EMBL" id="SBR41483.1"/>
    </source>
</evidence>
<feature type="non-terminal residue" evidence="2">
    <location>
        <position position="1"/>
    </location>
</feature>
<reference evidence="2" key="2">
    <citation type="submission" date="2016-06" db="EMBL/GenBank/DDBJ databases">
        <title>The genome of a short-lived fish provides insights into sex chromosome evolution and the genetic control of aging.</title>
        <authorList>
            <person name="Reichwald K."/>
            <person name="Felder M."/>
            <person name="Petzold A."/>
            <person name="Koch P."/>
            <person name="Groth M."/>
            <person name="Platzer M."/>
        </authorList>
    </citation>
    <scope>NUCLEOTIDE SEQUENCE</scope>
    <source>
        <tissue evidence="2">Brain</tissue>
    </source>
</reference>
<gene>
    <name evidence="2" type="primary">Nfu_g_1_012874</name>
</gene>
<reference evidence="2" key="1">
    <citation type="submission" date="2016-05" db="EMBL/GenBank/DDBJ databases">
        <authorList>
            <person name="Lavstsen T."/>
            <person name="Jespersen J.S."/>
        </authorList>
    </citation>
    <scope>NUCLEOTIDE SEQUENCE</scope>
    <source>
        <tissue evidence="2">Brain</tissue>
    </source>
</reference>